<gene>
    <name evidence="1" type="ORF">CROQUDRAFT_32734</name>
</gene>
<proteinExistence type="predicted"/>
<evidence type="ECO:0000313" key="2">
    <source>
        <dbReference type="Proteomes" id="UP000886653"/>
    </source>
</evidence>
<dbReference type="Proteomes" id="UP000886653">
    <property type="component" value="Unassembled WGS sequence"/>
</dbReference>
<sequence>PVETLHMILLGLLKYFYHEAMDEIPKSNHEKIHGRWASFDYNGLSRLPIQPKTLIQHYKSLVGKE</sequence>
<feature type="non-terminal residue" evidence="1">
    <location>
        <position position="65"/>
    </location>
</feature>
<organism evidence="1 2">
    <name type="scientific">Cronartium quercuum f. sp. fusiforme G11</name>
    <dbReference type="NCBI Taxonomy" id="708437"/>
    <lineage>
        <taxon>Eukaryota</taxon>
        <taxon>Fungi</taxon>
        <taxon>Dikarya</taxon>
        <taxon>Basidiomycota</taxon>
        <taxon>Pucciniomycotina</taxon>
        <taxon>Pucciniomycetes</taxon>
        <taxon>Pucciniales</taxon>
        <taxon>Coleosporiaceae</taxon>
        <taxon>Cronartium</taxon>
    </lineage>
</organism>
<reference evidence="1" key="1">
    <citation type="submission" date="2013-11" db="EMBL/GenBank/DDBJ databases">
        <title>Genome sequence of the fusiform rust pathogen reveals effectors for host alternation and coevolution with pine.</title>
        <authorList>
            <consortium name="DOE Joint Genome Institute"/>
            <person name="Smith K."/>
            <person name="Pendleton A."/>
            <person name="Kubisiak T."/>
            <person name="Anderson C."/>
            <person name="Salamov A."/>
            <person name="Aerts A."/>
            <person name="Riley R."/>
            <person name="Clum A."/>
            <person name="Lindquist E."/>
            <person name="Ence D."/>
            <person name="Campbell M."/>
            <person name="Kronenberg Z."/>
            <person name="Feau N."/>
            <person name="Dhillon B."/>
            <person name="Hamelin R."/>
            <person name="Burleigh J."/>
            <person name="Smith J."/>
            <person name="Yandell M."/>
            <person name="Nelson C."/>
            <person name="Grigoriev I."/>
            <person name="Davis J."/>
        </authorList>
    </citation>
    <scope>NUCLEOTIDE SEQUENCE</scope>
    <source>
        <strain evidence="1">G11</strain>
    </source>
</reference>
<name>A0A9P6NND4_9BASI</name>
<dbReference type="EMBL" id="MU167231">
    <property type="protein sequence ID" value="KAG0149084.1"/>
    <property type="molecule type" value="Genomic_DNA"/>
</dbReference>
<dbReference type="OrthoDB" id="2506588at2759"/>
<accession>A0A9P6NND4</accession>
<protein>
    <submittedName>
        <fullName evidence="1">Uncharacterized protein</fullName>
    </submittedName>
</protein>
<comment type="caution">
    <text evidence="1">The sequence shown here is derived from an EMBL/GenBank/DDBJ whole genome shotgun (WGS) entry which is preliminary data.</text>
</comment>
<keyword evidence="2" id="KW-1185">Reference proteome</keyword>
<evidence type="ECO:0000313" key="1">
    <source>
        <dbReference type="EMBL" id="KAG0149084.1"/>
    </source>
</evidence>
<dbReference type="AlphaFoldDB" id="A0A9P6NND4"/>
<feature type="non-terminal residue" evidence="1">
    <location>
        <position position="1"/>
    </location>
</feature>